<name>A0A835BW48_9POAL</name>
<evidence type="ECO:0008006" key="4">
    <source>
        <dbReference type="Google" id="ProtNLM"/>
    </source>
</evidence>
<keyword evidence="3" id="KW-1185">Reference proteome</keyword>
<dbReference type="PANTHER" id="PTHR47906">
    <property type="entry name" value="OSJNBB0050O03.9 PROTEIN-RELATED"/>
    <property type="match status" value="1"/>
</dbReference>
<dbReference type="OrthoDB" id="627435at2759"/>
<feature type="compositionally biased region" description="Acidic residues" evidence="1">
    <location>
        <begin position="150"/>
        <end position="160"/>
    </location>
</feature>
<feature type="compositionally biased region" description="Basic residues" evidence="1">
    <location>
        <begin position="198"/>
        <end position="214"/>
    </location>
</feature>
<gene>
    <name evidence="2" type="ORF">HU200_030887</name>
</gene>
<evidence type="ECO:0000313" key="2">
    <source>
        <dbReference type="EMBL" id="KAF8705692.1"/>
    </source>
</evidence>
<dbReference type="PANTHER" id="PTHR47906:SF3">
    <property type="entry name" value="EXPRESSED PROTEIN"/>
    <property type="match status" value="1"/>
</dbReference>
<sequence length="318" mass="35753">MGKQNKVGSGDAPYRDKYKTWTDDTTEFMLQWYVEYQKDKPVTFRWKQQHHHQCADALNARFGLGATRHQVYRHFRVFKEKWSWISQAMSKSGNGFDAASRKFNIPYSKKSPSKLGPIKFFHLMEELFGDSARATGSLAVDQCTLNAEDDRSESDSDDSLAAEHVENDSDTITHTSPSVEGSIAQSNGPAVVGFGSSMKRKNMKSPMKKHRKDKAKRAKALENDKIATSIVMLANSIVSSGPTPKDPYANLWKRIEDIPFPPQDKVDIASFLSKPDQVYLRNYLNAASDQSFASWVTSYLGAKYAVVVAAQMNKSRSM</sequence>
<feature type="compositionally biased region" description="Polar residues" evidence="1">
    <location>
        <begin position="170"/>
        <end position="188"/>
    </location>
</feature>
<organism evidence="2 3">
    <name type="scientific">Digitaria exilis</name>
    <dbReference type="NCBI Taxonomy" id="1010633"/>
    <lineage>
        <taxon>Eukaryota</taxon>
        <taxon>Viridiplantae</taxon>
        <taxon>Streptophyta</taxon>
        <taxon>Embryophyta</taxon>
        <taxon>Tracheophyta</taxon>
        <taxon>Spermatophyta</taxon>
        <taxon>Magnoliopsida</taxon>
        <taxon>Liliopsida</taxon>
        <taxon>Poales</taxon>
        <taxon>Poaceae</taxon>
        <taxon>PACMAD clade</taxon>
        <taxon>Panicoideae</taxon>
        <taxon>Panicodae</taxon>
        <taxon>Paniceae</taxon>
        <taxon>Anthephorinae</taxon>
        <taxon>Digitaria</taxon>
    </lineage>
</organism>
<protein>
    <recommendedName>
        <fullName evidence="4">Myb/SANT-like domain-containing protein</fullName>
    </recommendedName>
</protein>
<accession>A0A835BW48</accession>
<feature type="region of interest" description="Disordered" evidence="1">
    <location>
        <begin position="147"/>
        <end position="214"/>
    </location>
</feature>
<dbReference type="EMBL" id="JACEFO010001768">
    <property type="protein sequence ID" value="KAF8705692.1"/>
    <property type="molecule type" value="Genomic_DNA"/>
</dbReference>
<proteinExistence type="predicted"/>
<evidence type="ECO:0000313" key="3">
    <source>
        <dbReference type="Proteomes" id="UP000636709"/>
    </source>
</evidence>
<evidence type="ECO:0000256" key="1">
    <source>
        <dbReference type="SAM" id="MobiDB-lite"/>
    </source>
</evidence>
<dbReference type="AlphaFoldDB" id="A0A835BW48"/>
<comment type="caution">
    <text evidence="2">The sequence shown here is derived from an EMBL/GenBank/DDBJ whole genome shotgun (WGS) entry which is preliminary data.</text>
</comment>
<reference evidence="2" key="1">
    <citation type="submission" date="2020-07" db="EMBL/GenBank/DDBJ databases">
        <title>Genome sequence and genetic diversity analysis of an under-domesticated orphan crop, white fonio (Digitaria exilis).</title>
        <authorList>
            <person name="Bennetzen J.L."/>
            <person name="Chen S."/>
            <person name="Ma X."/>
            <person name="Wang X."/>
            <person name="Yssel A.E.J."/>
            <person name="Chaluvadi S.R."/>
            <person name="Johnson M."/>
            <person name="Gangashetty P."/>
            <person name="Hamidou F."/>
            <person name="Sanogo M.D."/>
            <person name="Zwaenepoel A."/>
            <person name="Wallace J."/>
            <person name="Van De Peer Y."/>
            <person name="Van Deynze A."/>
        </authorList>
    </citation>
    <scope>NUCLEOTIDE SEQUENCE</scope>
    <source>
        <tissue evidence="2">Leaves</tissue>
    </source>
</reference>
<dbReference type="Proteomes" id="UP000636709">
    <property type="component" value="Unassembled WGS sequence"/>
</dbReference>